<dbReference type="AlphaFoldDB" id="A0A4R8A276"/>
<dbReference type="PIRSF" id="PIRSF000126">
    <property type="entry name" value="11-beta-HSD1"/>
    <property type="match status" value="1"/>
</dbReference>
<keyword evidence="5" id="KW-1185">Reference proteome</keyword>
<dbReference type="FunFam" id="3.40.50.720:FF:000047">
    <property type="entry name" value="NADP-dependent L-serine/L-allo-threonine dehydrogenase"/>
    <property type="match status" value="1"/>
</dbReference>
<evidence type="ECO:0000313" key="5">
    <source>
        <dbReference type="Proteomes" id="UP000295447"/>
    </source>
</evidence>
<sequence length="260" mass="27470">MDLIPERTTTTLTTTVALVTGASSGIGEATARRLAAQGAAVVLVARRQDRLDTLAKEIAAAGGQAVALAADLTDADAAADAIATTVDRLGRLDTLVNAAGVMLTGDSAASPLTEWQQMVDINLNGLLYLTKAALPHLVEAAATSPRQVADVVNISSIAGRWVIPNAAVYNATKFGVTAATEAWRQEYARRNVRFSVVEPGLVQTELLSHQQAAVHERMTARFADVEQLHADDIAEAVAYIVTGPRRRAVAEIVIRPTDQV</sequence>
<dbReference type="PANTHER" id="PTHR44196">
    <property type="entry name" value="DEHYDROGENASE/REDUCTASE SDR FAMILY MEMBER 7B"/>
    <property type="match status" value="1"/>
</dbReference>
<dbReference type="EMBL" id="SODF01000001">
    <property type="protein sequence ID" value="TDW24315.1"/>
    <property type="molecule type" value="Genomic_DNA"/>
</dbReference>
<evidence type="ECO:0000256" key="3">
    <source>
        <dbReference type="RuleBase" id="RU000363"/>
    </source>
</evidence>
<name>A0A4R8A276_9ACTN</name>
<gene>
    <name evidence="4" type="ORF">EV650_3193</name>
</gene>
<dbReference type="PRINTS" id="PR00081">
    <property type="entry name" value="GDHRDH"/>
</dbReference>
<dbReference type="RefSeq" id="WP_134119504.1">
    <property type="nucleotide sequence ID" value="NZ_SODF01000001.1"/>
</dbReference>
<dbReference type="InterPro" id="IPR002347">
    <property type="entry name" value="SDR_fam"/>
</dbReference>
<dbReference type="Gene3D" id="3.40.50.720">
    <property type="entry name" value="NAD(P)-binding Rossmann-like Domain"/>
    <property type="match status" value="1"/>
</dbReference>
<dbReference type="GO" id="GO:0016020">
    <property type="term" value="C:membrane"/>
    <property type="evidence" value="ECO:0007669"/>
    <property type="project" value="TreeGrafter"/>
</dbReference>
<dbReference type="Pfam" id="PF00106">
    <property type="entry name" value="adh_short"/>
    <property type="match status" value="1"/>
</dbReference>
<proteinExistence type="inferred from homology"/>
<comment type="caution">
    <text evidence="4">The sequence shown here is derived from an EMBL/GenBank/DDBJ whole genome shotgun (WGS) entry which is preliminary data.</text>
</comment>
<dbReference type="Proteomes" id="UP000295447">
    <property type="component" value="Unassembled WGS sequence"/>
</dbReference>
<dbReference type="OrthoDB" id="9775296at2"/>
<reference evidence="4 5" key="1">
    <citation type="submission" date="2019-03" db="EMBL/GenBank/DDBJ databases">
        <title>Genomic Encyclopedia of Type Strains, Phase III (KMG-III): the genomes of soil and plant-associated and newly described type strains.</title>
        <authorList>
            <person name="Whitman W."/>
        </authorList>
    </citation>
    <scope>NUCLEOTIDE SEQUENCE [LARGE SCALE GENOMIC DNA]</scope>
    <source>
        <strain evidence="4 5">VKM Ac-2570</strain>
    </source>
</reference>
<organism evidence="4 5">
    <name type="scientific">Kribbella kalugense</name>
    <dbReference type="NCBI Taxonomy" id="2512221"/>
    <lineage>
        <taxon>Bacteria</taxon>
        <taxon>Bacillati</taxon>
        <taxon>Actinomycetota</taxon>
        <taxon>Actinomycetes</taxon>
        <taxon>Propionibacteriales</taxon>
        <taxon>Kribbellaceae</taxon>
        <taxon>Kribbella</taxon>
    </lineage>
</organism>
<protein>
    <submittedName>
        <fullName evidence="4">NADP-dependent 3-hydroxy acid dehydrogenase YdfG</fullName>
    </submittedName>
</protein>
<comment type="similarity">
    <text evidence="1 3">Belongs to the short-chain dehydrogenases/reductases (SDR) family.</text>
</comment>
<dbReference type="SUPFAM" id="SSF51735">
    <property type="entry name" value="NAD(P)-binding Rossmann-fold domains"/>
    <property type="match status" value="1"/>
</dbReference>
<evidence type="ECO:0000256" key="2">
    <source>
        <dbReference type="ARBA" id="ARBA00023002"/>
    </source>
</evidence>
<dbReference type="InterPro" id="IPR036291">
    <property type="entry name" value="NAD(P)-bd_dom_sf"/>
</dbReference>
<dbReference type="PRINTS" id="PR00080">
    <property type="entry name" value="SDRFAMILY"/>
</dbReference>
<evidence type="ECO:0000256" key="1">
    <source>
        <dbReference type="ARBA" id="ARBA00006484"/>
    </source>
</evidence>
<evidence type="ECO:0000313" key="4">
    <source>
        <dbReference type="EMBL" id="TDW24315.1"/>
    </source>
</evidence>
<accession>A0A4R8A276</accession>
<dbReference type="GO" id="GO:0016616">
    <property type="term" value="F:oxidoreductase activity, acting on the CH-OH group of donors, NAD or NADP as acceptor"/>
    <property type="evidence" value="ECO:0007669"/>
    <property type="project" value="UniProtKB-ARBA"/>
</dbReference>
<keyword evidence="2" id="KW-0560">Oxidoreductase</keyword>
<dbReference type="PANTHER" id="PTHR44196:SF1">
    <property type="entry name" value="DEHYDROGENASE_REDUCTASE SDR FAMILY MEMBER 7B"/>
    <property type="match status" value="1"/>
</dbReference>